<keyword evidence="3" id="KW-0812">Transmembrane</keyword>
<evidence type="ECO:0000256" key="7">
    <source>
        <dbReference type="ARBA" id="ARBA00023170"/>
    </source>
</evidence>
<reference evidence="9 10" key="1">
    <citation type="submission" date="2015-09" db="EMBL/GenBank/DDBJ databases">
        <title>Trachymyrmex zeteki WGS genome.</title>
        <authorList>
            <person name="Nygaard S."/>
            <person name="Hu H."/>
            <person name="Boomsma J."/>
            <person name="Zhang G."/>
        </authorList>
    </citation>
    <scope>NUCLEOTIDE SEQUENCE [LARGE SCALE GENOMIC DNA]</scope>
    <source>
        <strain evidence="9">Tzet28-1</strain>
        <tissue evidence="9">Whole body</tissue>
    </source>
</reference>
<comment type="subcellular location">
    <subcellularLocation>
        <location evidence="1">Membrane</location>
        <topology evidence="1">Multi-pass membrane protein</topology>
    </subcellularLocation>
</comment>
<name>A0A151X4J8_9HYME</name>
<dbReference type="Pfam" id="PF02949">
    <property type="entry name" value="7tm_6"/>
    <property type="match status" value="1"/>
</dbReference>
<keyword evidence="2" id="KW-0716">Sensory transduction</keyword>
<keyword evidence="5" id="KW-1133">Transmembrane helix</keyword>
<dbReference type="GO" id="GO:0004984">
    <property type="term" value="F:olfactory receptor activity"/>
    <property type="evidence" value="ECO:0007669"/>
    <property type="project" value="InterPro"/>
</dbReference>
<sequence>MCDLEWYKLESKKARNLILLMMRAKYPFCITAGKIFPLTIANFCSLLKTSASYISFLLANRGGGRERERELPNKPVSAWPICTISVRRDASTPQTSIYLILGGATKARSSGCVISE</sequence>
<organism evidence="9 10">
    <name type="scientific">Mycetomoellerius zeteki</name>
    <dbReference type="NCBI Taxonomy" id="64791"/>
    <lineage>
        <taxon>Eukaryota</taxon>
        <taxon>Metazoa</taxon>
        <taxon>Ecdysozoa</taxon>
        <taxon>Arthropoda</taxon>
        <taxon>Hexapoda</taxon>
        <taxon>Insecta</taxon>
        <taxon>Pterygota</taxon>
        <taxon>Neoptera</taxon>
        <taxon>Endopterygota</taxon>
        <taxon>Hymenoptera</taxon>
        <taxon>Apocrita</taxon>
        <taxon>Aculeata</taxon>
        <taxon>Formicoidea</taxon>
        <taxon>Formicidae</taxon>
        <taxon>Myrmicinae</taxon>
        <taxon>Mycetomoellerius</taxon>
    </lineage>
</organism>
<keyword evidence="8" id="KW-0807">Transducer</keyword>
<evidence type="ECO:0000313" key="9">
    <source>
        <dbReference type="EMBL" id="KYQ55332.1"/>
    </source>
</evidence>
<proteinExistence type="predicted"/>
<evidence type="ECO:0000256" key="4">
    <source>
        <dbReference type="ARBA" id="ARBA00022725"/>
    </source>
</evidence>
<evidence type="ECO:0000313" key="10">
    <source>
        <dbReference type="Proteomes" id="UP000075809"/>
    </source>
</evidence>
<evidence type="ECO:0000256" key="6">
    <source>
        <dbReference type="ARBA" id="ARBA00023136"/>
    </source>
</evidence>
<keyword evidence="7" id="KW-0675">Receptor</keyword>
<dbReference type="GO" id="GO:0005549">
    <property type="term" value="F:odorant binding"/>
    <property type="evidence" value="ECO:0007669"/>
    <property type="project" value="InterPro"/>
</dbReference>
<gene>
    <name evidence="9" type="ORF">ALC60_05957</name>
</gene>
<keyword evidence="10" id="KW-1185">Reference proteome</keyword>
<dbReference type="Proteomes" id="UP000075809">
    <property type="component" value="Unassembled WGS sequence"/>
</dbReference>
<evidence type="ECO:0000256" key="1">
    <source>
        <dbReference type="ARBA" id="ARBA00004141"/>
    </source>
</evidence>
<evidence type="ECO:0000256" key="3">
    <source>
        <dbReference type="ARBA" id="ARBA00022692"/>
    </source>
</evidence>
<evidence type="ECO:0000256" key="5">
    <source>
        <dbReference type="ARBA" id="ARBA00022989"/>
    </source>
</evidence>
<evidence type="ECO:0000256" key="8">
    <source>
        <dbReference type="ARBA" id="ARBA00023224"/>
    </source>
</evidence>
<dbReference type="InterPro" id="IPR004117">
    <property type="entry name" value="7tm6_olfct_rcpt"/>
</dbReference>
<keyword evidence="6" id="KW-0472">Membrane</keyword>
<dbReference type="GO" id="GO:0007165">
    <property type="term" value="P:signal transduction"/>
    <property type="evidence" value="ECO:0007669"/>
    <property type="project" value="UniProtKB-KW"/>
</dbReference>
<evidence type="ECO:0000256" key="2">
    <source>
        <dbReference type="ARBA" id="ARBA00022606"/>
    </source>
</evidence>
<dbReference type="AlphaFoldDB" id="A0A151X4J8"/>
<protein>
    <submittedName>
        <fullName evidence="9">Uncharacterized protein</fullName>
    </submittedName>
</protein>
<keyword evidence="4" id="KW-0552">Olfaction</keyword>
<dbReference type="GO" id="GO:0016020">
    <property type="term" value="C:membrane"/>
    <property type="evidence" value="ECO:0007669"/>
    <property type="project" value="UniProtKB-SubCell"/>
</dbReference>
<accession>A0A151X4J8</accession>
<dbReference type="EMBL" id="KQ982548">
    <property type="protein sequence ID" value="KYQ55332.1"/>
    <property type="molecule type" value="Genomic_DNA"/>
</dbReference>